<dbReference type="PROSITE" id="PS00191">
    <property type="entry name" value="CYTOCHROME_B5_1"/>
    <property type="match status" value="1"/>
</dbReference>
<dbReference type="InterPro" id="IPR036400">
    <property type="entry name" value="Cyt_B5-like_heme/steroid_sf"/>
</dbReference>
<feature type="transmembrane region" description="Helical" evidence="13">
    <location>
        <begin position="106"/>
        <end position="124"/>
    </location>
</feature>
<proteinExistence type="inferred from homology"/>
<evidence type="ECO:0000256" key="5">
    <source>
        <dbReference type="ARBA" id="ARBA00022723"/>
    </source>
</evidence>
<keyword evidence="5 13" id="KW-0479">Metal-binding</keyword>
<evidence type="ECO:0000256" key="9">
    <source>
        <dbReference type="ARBA" id="ARBA00023004"/>
    </source>
</evidence>
<feature type="region of interest" description="Disordered" evidence="14">
    <location>
        <begin position="78"/>
        <end position="97"/>
    </location>
</feature>
<dbReference type="GO" id="GO:0046872">
    <property type="term" value="F:metal ion binding"/>
    <property type="evidence" value="ECO:0007669"/>
    <property type="project" value="UniProtKB-UniRule"/>
</dbReference>
<protein>
    <submittedName>
        <fullName evidence="16">Putative cytochrome b5</fullName>
    </submittedName>
</protein>
<keyword evidence="10 13" id="KW-0472">Membrane</keyword>
<dbReference type="SUPFAM" id="SSF55856">
    <property type="entry name" value="Cytochrome b5-like heme/steroid binding domain"/>
    <property type="match status" value="1"/>
</dbReference>
<keyword evidence="13" id="KW-1133">Transmembrane helix</keyword>
<dbReference type="SMART" id="SM01117">
    <property type="entry name" value="Cyt-b5"/>
    <property type="match status" value="1"/>
</dbReference>
<dbReference type="FunFam" id="3.10.120.10:FF:000002">
    <property type="entry name" value="Cytochrome b5 type B"/>
    <property type="match status" value="1"/>
</dbReference>
<sequence>MSESKKVTMDEVNKHKSQGDLWLIVHGKVYDVSKFMDEHPGGDEVLLSEAGRDGSDAFEDVGHSDDARALLPGMLKGELEGAEQSKSSGGSAPKVNQAVQESGNPILMFIPLILLGAWLAYRYTQD</sequence>
<dbReference type="GeneID" id="37020571"/>
<organism evidence="16 17">
    <name type="scientific">Meira miltonrushii</name>
    <dbReference type="NCBI Taxonomy" id="1280837"/>
    <lineage>
        <taxon>Eukaryota</taxon>
        <taxon>Fungi</taxon>
        <taxon>Dikarya</taxon>
        <taxon>Basidiomycota</taxon>
        <taxon>Ustilaginomycotina</taxon>
        <taxon>Exobasidiomycetes</taxon>
        <taxon>Exobasidiales</taxon>
        <taxon>Brachybasidiaceae</taxon>
        <taxon>Meira</taxon>
    </lineage>
</organism>
<dbReference type="STRING" id="1280837.A0A316VDT3"/>
<dbReference type="PRINTS" id="PR00363">
    <property type="entry name" value="CYTOCHROMEB5"/>
</dbReference>
<dbReference type="GO" id="GO:0005789">
    <property type="term" value="C:endoplasmic reticulum membrane"/>
    <property type="evidence" value="ECO:0007669"/>
    <property type="project" value="UniProtKB-SubCell"/>
</dbReference>
<keyword evidence="6" id="KW-0256">Endoplasmic reticulum</keyword>
<evidence type="ECO:0000259" key="15">
    <source>
        <dbReference type="PROSITE" id="PS50255"/>
    </source>
</evidence>
<keyword evidence="9 13" id="KW-0408">Iron</keyword>
<evidence type="ECO:0000256" key="14">
    <source>
        <dbReference type="SAM" id="MobiDB-lite"/>
    </source>
</evidence>
<evidence type="ECO:0000313" key="17">
    <source>
        <dbReference type="Proteomes" id="UP000245771"/>
    </source>
</evidence>
<keyword evidence="3 13" id="KW-0349">Heme</keyword>
<name>A0A316VDT3_9BASI</name>
<dbReference type="PANTHER" id="PTHR19359:SF150">
    <property type="entry name" value="CYTOCHROME B5"/>
    <property type="match status" value="1"/>
</dbReference>
<evidence type="ECO:0000256" key="10">
    <source>
        <dbReference type="ARBA" id="ARBA00023136"/>
    </source>
</evidence>
<dbReference type="InterPro" id="IPR050668">
    <property type="entry name" value="Cytochrome_b5"/>
</dbReference>
<dbReference type="OrthoDB" id="260519at2759"/>
<keyword evidence="4 13" id="KW-0812">Transmembrane</keyword>
<dbReference type="InterPro" id="IPR001199">
    <property type="entry name" value="Cyt_B5-like_heme/steroid-bd"/>
</dbReference>
<dbReference type="InParanoid" id="A0A316VDT3"/>
<dbReference type="Pfam" id="PF00173">
    <property type="entry name" value="Cyt-b5"/>
    <property type="match status" value="1"/>
</dbReference>
<reference evidence="16 17" key="1">
    <citation type="journal article" date="2018" name="Mol. Biol. Evol.">
        <title>Broad Genomic Sampling Reveals a Smut Pathogenic Ancestry of the Fungal Clade Ustilaginomycotina.</title>
        <authorList>
            <person name="Kijpornyongpan T."/>
            <person name="Mondo S.J."/>
            <person name="Barry K."/>
            <person name="Sandor L."/>
            <person name="Lee J."/>
            <person name="Lipzen A."/>
            <person name="Pangilinan J."/>
            <person name="LaButti K."/>
            <person name="Hainaut M."/>
            <person name="Henrissat B."/>
            <person name="Grigoriev I.V."/>
            <person name="Spatafora J.W."/>
            <person name="Aime M.C."/>
        </authorList>
    </citation>
    <scope>NUCLEOTIDE SEQUENCE [LARGE SCALE GENOMIC DNA]</scope>
    <source>
        <strain evidence="16 17">MCA 3882</strain>
    </source>
</reference>
<evidence type="ECO:0000256" key="3">
    <source>
        <dbReference type="ARBA" id="ARBA00022617"/>
    </source>
</evidence>
<gene>
    <name evidence="16" type="ORF">FA14DRAFT_160706</name>
</gene>
<feature type="domain" description="Cytochrome b5 heme-binding" evidence="15">
    <location>
        <begin position="4"/>
        <end position="80"/>
    </location>
</feature>
<accession>A0A316VDT3</accession>
<dbReference type="FunCoup" id="A0A316VDT3">
    <property type="interactions" value="296"/>
</dbReference>
<dbReference type="InterPro" id="IPR018506">
    <property type="entry name" value="Cyt_B5_heme-BS"/>
</dbReference>
<dbReference type="Gene3D" id="3.10.120.10">
    <property type="entry name" value="Cytochrome b5-like heme/steroid binding domain"/>
    <property type="match status" value="1"/>
</dbReference>
<dbReference type="AlphaFoldDB" id="A0A316VDT3"/>
<evidence type="ECO:0000256" key="2">
    <source>
        <dbReference type="ARBA" id="ARBA00022448"/>
    </source>
</evidence>
<evidence type="ECO:0000256" key="12">
    <source>
        <dbReference type="ARBA" id="ARBA00038168"/>
    </source>
</evidence>
<dbReference type="GO" id="GO:0020037">
    <property type="term" value="F:heme binding"/>
    <property type="evidence" value="ECO:0007669"/>
    <property type="project" value="UniProtKB-UniRule"/>
</dbReference>
<evidence type="ECO:0000256" key="8">
    <source>
        <dbReference type="ARBA" id="ARBA00022982"/>
    </source>
</evidence>
<keyword evidence="7" id="KW-0492">Microsome</keyword>
<keyword evidence="2" id="KW-0813">Transport</keyword>
<evidence type="ECO:0000256" key="7">
    <source>
        <dbReference type="ARBA" id="ARBA00022848"/>
    </source>
</evidence>
<dbReference type="PROSITE" id="PS50255">
    <property type="entry name" value="CYTOCHROME_B5_2"/>
    <property type="match status" value="1"/>
</dbReference>
<dbReference type="EMBL" id="KZ819603">
    <property type="protein sequence ID" value="PWN35650.1"/>
    <property type="molecule type" value="Genomic_DNA"/>
</dbReference>
<evidence type="ECO:0000256" key="1">
    <source>
        <dbReference type="ARBA" id="ARBA00004131"/>
    </source>
</evidence>
<keyword evidence="17" id="KW-1185">Reference proteome</keyword>
<comment type="subcellular location">
    <subcellularLocation>
        <location evidence="1">Endoplasmic reticulum membrane</location>
        <topology evidence="1">Single-pass membrane protein</topology>
        <orientation evidence="1">Cytoplasmic side</orientation>
    </subcellularLocation>
    <subcellularLocation>
        <location evidence="11">Microsome membrane</location>
        <topology evidence="11">Single-pass membrane protein</topology>
        <orientation evidence="11">Cytoplasmic side</orientation>
    </subcellularLocation>
</comment>
<keyword evidence="8" id="KW-0249">Electron transport</keyword>
<evidence type="ECO:0000256" key="11">
    <source>
        <dbReference type="ARBA" id="ARBA00037877"/>
    </source>
</evidence>
<comment type="similarity">
    <text evidence="12 13">Belongs to the cytochrome b5 family.</text>
</comment>
<dbReference type="Proteomes" id="UP000245771">
    <property type="component" value="Unassembled WGS sequence"/>
</dbReference>
<evidence type="ECO:0000256" key="6">
    <source>
        <dbReference type="ARBA" id="ARBA00022824"/>
    </source>
</evidence>
<evidence type="ECO:0000256" key="4">
    <source>
        <dbReference type="ARBA" id="ARBA00022692"/>
    </source>
</evidence>
<evidence type="ECO:0000313" key="16">
    <source>
        <dbReference type="EMBL" id="PWN35650.1"/>
    </source>
</evidence>
<dbReference type="RefSeq" id="XP_025355952.1">
    <property type="nucleotide sequence ID" value="XM_025498790.1"/>
</dbReference>
<evidence type="ECO:0000256" key="13">
    <source>
        <dbReference type="RuleBase" id="RU362121"/>
    </source>
</evidence>
<dbReference type="PANTHER" id="PTHR19359">
    <property type="entry name" value="CYTOCHROME B5"/>
    <property type="match status" value="1"/>
</dbReference>